<organism evidence="1 2">
    <name type="scientific">Lamprobacter modestohalophilus</name>
    <dbReference type="NCBI Taxonomy" id="1064514"/>
    <lineage>
        <taxon>Bacteria</taxon>
        <taxon>Pseudomonadati</taxon>
        <taxon>Pseudomonadota</taxon>
        <taxon>Gammaproteobacteria</taxon>
        <taxon>Chromatiales</taxon>
        <taxon>Chromatiaceae</taxon>
        <taxon>Lamprobacter</taxon>
    </lineage>
</organism>
<dbReference type="Proteomes" id="UP001138768">
    <property type="component" value="Unassembled WGS sequence"/>
</dbReference>
<proteinExistence type="predicted"/>
<sequence length="61" mass="6778">MILKMAEESSLSVVPQAVPMLNVINKNVSVADLDYHLIGEIYQNDLALFNQVKSKMIDTNA</sequence>
<protein>
    <submittedName>
        <fullName evidence="1">Uncharacterized protein</fullName>
    </submittedName>
</protein>
<dbReference type="AlphaFoldDB" id="A0A9X0W958"/>
<evidence type="ECO:0000313" key="1">
    <source>
        <dbReference type="EMBL" id="MBK1618573.1"/>
    </source>
</evidence>
<evidence type="ECO:0000313" key="2">
    <source>
        <dbReference type="Proteomes" id="UP001138768"/>
    </source>
</evidence>
<keyword evidence="2" id="KW-1185">Reference proteome</keyword>
<name>A0A9X0W958_9GAMM</name>
<gene>
    <name evidence="1" type="ORF">CKO42_09005</name>
</gene>
<comment type="caution">
    <text evidence="1">The sequence shown here is derived from an EMBL/GenBank/DDBJ whole genome shotgun (WGS) entry which is preliminary data.</text>
</comment>
<reference evidence="1 2" key="1">
    <citation type="journal article" date="2020" name="Microorganisms">
        <title>Osmotic Adaptation and Compatible Solute Biosynthesis of Phototrophic Bacteria as Revealed from Genome Analyses.</title>
        <authorList>
            <person name="Imhoff J.F."/>
            <person name="Rahn T."/>
            <person name="Kunzel S."/>
            <person name="Keller A."/>
            <person name="Neulinger S.C."/>
        </authorList>
    </citation>
    <scope>NUCLEOTIDE SEQUENCE [LARGE SCALE GENOMIC DNA]</scope>
    <source>
        <strain evidence="1 2">DSM 25653</strain>
    </source>
</reference>
<dbReference type="EMBL" id="NRRY01000011">
    <property type="protein sequence ID" value="MBK1618573.1"/>
    <property type="molecule type" value="Genomic_DNA"/>
</dbReference>
<accession>A0A9X0W958</accession>